<keyword evidence="1" id="KW-1133">Transmembrane helix</keyword>
<feature type="transmembrane region" description="Helical" evidence="1">
    <location>
        <begin position="432"/>
        <end position="450"/>
    </location>
</feature>
<keyword evidence="1" id="KW-0472">Membrane</keyword>
<keyword evidence="4" id="KW-1185">Reference proteome</keyword>
<evidence type="ECO:0000256" key="1">
    <source>
        <dbReference type="SAM" id="Phobius"/>
    </source>
</evidence>
<dbReference type="PROSITE" id="PS50837">
    <property type="entry name" value="NACHT"/>
    <property type="match status" value="1"/>
</dbReference>
<reference evidence="3" key="1">
    <citation type="submission" date="2024-05" db="EMBL/GenBank/DDBJ databases">
        <title>30 novel species of actinomycetes from the DSMZ collection.</title>
        <authorList>
            <person name="Nouioui I."/>
        </authorList>
    </citation>
    <scope>NUCLEOTIDE SEQUENCE</scope>
    <source>
        <strain evidence="3">DSM 40473</strain>
    </source>
</reference>
<evidence type="ECO:0000259" key="2">
    <source>
        <dbReference type="PROSITE" id="PS50837"/>
    </source>
</evidence>
<dbReference type="InterPro" id="IPR007111">
    <property type="entry name" value="NACHT_NTPase"/>
</dbReference>
<name>A0ABU2SFR3_9ACTN</name>
<dbReference type="Pfam" id="PF05729">
    <property type="entry name" value="NACHT"/>
    <property type="match status" value="1"/>
</dbReference>
<dbReference type="EMBL" id="JAVRFI010000001">
    <property type="protein sequence ID" value="MDT0447821.1"/>
    <property type="molecule type" value="Genomic_DNA"/>
</dbReference>
<dbReference type="Proteomes" id="UP001180531">
    <property type="component" value="Unassembled WGS sequence"/>
</dbReference>
<evidence type="ECO:0000313" key="3">
    <source>
        <dbReference type="EMBL" id="MDT0447821.1"/>
    </source>
</evidence>
<sequence>MARAIGKVVQYVTMPRDPVRERLATLADAVHDSECEQWQRLVGSDIKRIDLSYTRHPTAGRMAAGAATAGRLLGAGPGHAAHESDAGDTETPDVVGYFRRIDPRRLLITGPPGAGKTTLALGLVTELLERSEADEPVPVRLSLSRWNTDTGLDGYLTEQLSETYNMAPKEAAQLVRRRLVLPVLDGLDELDPLREDGTPDPGAPRARSVLAALNTYRGREGSRLGPVVLTCRTDHYEAFGARTGADGGQLLDAARIEVDPVPAADAHAYLKDRTTDPDRWRGLLENLEREPDGTLARTLSTPWRLCLVATVYRTSGDPSELLDHPTPEQLDADLLARFVPASALLHPEHPEHPEYTPERVHHWLHRLARHLENPDGEASRERTARDRTDIALHRLWPMGGVERVRRLDGFLTTSVYLLFVPLILNLPCRVDISVPVAFGAYLVWCGATGKKVGAPNRLHIRGLRGRSGRRTLAWVLGLSLVCGIGSGAFFTAYYGLPAGLASGASLVVLYLLSGAMTRTPSRAARPGDLVFDDLAARSVQGVAYGLMLGIPFGTMFGTPVGLSMGLVGGLTISGGAGRRYLVLLLCARWEKTLPSRPGAFLDWACEAGLMRLSGPAYQFRHQELQHWLAAHPRPVGEGAASPRRIGAGQA</sequence>
<keyword evidence="1" id="KW-0812">Transmembrane</keyword>
<feature type="transmembrane region" description="Helical" evidence="1">
    <location>
        <begin position="471"/>
        <end position="490"/>
    </location>
</feature>
<evidence type="ECO:0000313" key="4">
    <source>
        <dbReference type="Proteomes" id="UP001180531"/>
    </source>
</evidence>
<protein>
    <submittedName>
        <fullName evidence="3">NACHT domain-containing protein</fullName>
    </submittedName>
</protein>
<proteinExistence type="predicted"/>
<dbReference type="Gene3D" id="3.40.50.300">
    <property type="entry name" value="P-loop containing nucleotide triphosphate hydrolases"/>
    <property type="match status" value="1"/>
</dbReference>
<organism evidence="3 4">
    <name type="scientific">Streptomyces hesseae</name>
    <dbReference type="NCBI Taxonomy" id="3075519"/>
    <lineage>
        <taxon>Bacteria</taxon>
        <taxon>Bacillati</taxon>
        <taxon>Actinomycetota</taxon>
        <taxon>Actinomycetes</taxon>
        <taxon>Kitasatosporales</taxon>
        <taxon>Streptomycetaceae</taxon>
        <taxon>Streptomyces</taxon>
    </lineage>
</organism>
<dbReference type="RefSeq" id="WP_311607261.1">
    <property type="nucleotide sequence ID" value="NZ_JAVRFI010000001.1"/>
</dbReference>
<feature type="domain" description="NACHT" evidence="2">
    <location>
        <begin position="104"/>
        <end position="190"/>
    </location>
</feature>
<accession>A0ABU2SFR3</accession>
<dbReference type="InterPro" id="IPR027417">
    <property type="entry name" value="P-loop_NTPase"/>
</dbReference>
<gene>
    <name evidence="3" type="ORF">RM609_01710</name>
</gene>
<dbReference type="SUPFAM" id="SSF52540">
    <property type="entry name" value="P-loop containing nucleoside triphosphate hydrolases"/>
    <property type="match status" value="2"/>
</dbReference>
<comment type="caution">
    <text evidence="3">The sequence shown here is derived from an EMBL/GenBank/DDBJ whole genome shotgun (WGS) entry which is preliminary data.</text>
</comment>